<gene>
    <name evidence="1" type="ORF">EDD53_2630</name>
</gene>
<sequence>MTSQCSAVLPHIDNPEKPKVFVHRSRKDRINAIFDGFLPKATEQFATQDIGLRLFGPPCDPVALRLAAASGNKVKKSGLALSLKTRFLKGQFNWADHLIAQHDPDFVVVWNGIKGHRRVLAQAAMQRNVPIVYFEEAPLPGRVTVDFVGVNYGNSLPRRADFYTAWALEKQIDLSHWRRLGAAMQPRGAARADVAQQAADASLSSENFIFCPLQVPGDSQISIYGKWISSVEHMIDVLSEASKSLPDGWHLRIKEHPSARVSFGDKLTTLTTDKFRVDNVTNTFEQVAASKAVINVNSSVGLQSFFFDKPVLVLGHAFYAFDGTATEVSSVAELGQLLCAPEDLGYNAQTRDGLMSYLDHSYLPDEQAVKNGEYTLQDMIARDRDRDRILASLG</sequence>
<dbReference type="RefSeq" id="WP_123793857.1">
    <property type="nucleotide sequence ID" value="NZ_RKQK01000004.1"/>
</dbReference>
<keyword evidence="2" id="KW-1185">Reference proteome</keyword>
<evidence type="ECO:0000313" key="1">
    <source>
        <dbReference type="EMBL" id="RPE64866.1"/>
    </source>
</evidence>
<dbReference type="GO" id="GO:0000271">
    <property type="term" value="P:polysaccharide biosynthetic process"/>
    <property type="evidence" value="ECO:0007669"/>
    <property type="project" value="InterPro"/>
</dbReference>
<evidence type="ECO:0000313" key="2">
    <source>
        <dbReference type="Proteomes" id="UP000269689"/>
    </source>
</evidence>
<organism evidence="1 2">
    <name type="scientific">Pacificibacter maritimus</name>
    <dbReference type="NCBI Taxonomy" id="762213"/>
    <lineage>
        <taxon>Bacteria</taxon>
        <taxon>Pseudomonadati</taxon>
        <taxon>Pseudomonadota</taxon>
        <taxon>Alphaproteobacteria</taxon>
        <taxon>Rhodobacterales</taxon>
        <taxon>Roseobacteraceae</taxon>
        <taxon>Pacificibacter</taxon>
    </lineage>
</organism>
<accession>A0A3N4U201</accession>
<name>A0A3N4U201_9RHOB</name>
<reference evidence="1 2" key="1">
    <citation type="submission" date="2018-11" db="EMBL/GenBank/DDBJ databases">
        <title>Genomic Encyclopedia of Type Strains, Phase IV (KMG-IV): sequencing the most valuable type-strain genomes for metagenomic binning, comparative biology and taxonomic classification.</title>
        <authorList>
            <person name="Goeker M."/>
        </authorList>
    </citation>
    <scope>NUCLEOTIDE SEQUENCE [LARGE SCALE GENOMIC DNA]</scope>
    <source>
        <strain evidence="1 2">DSM 104731</strain>
    </source>
</reference>
<dbReference type="Proteomes" id="UP000269689">
    <property type="component" value="Unassembled WGS sequence"/>
</dbReference>
<dbReference type="InterPro" id="IPR007833">
    <property type="entry name" value="Capsule_polysaccharide_synth"/>
</dbReference>
<dbReference type="EMBL" id="RKQK01000004">
    <property type="protein sequence ID" value="RPE64866.1"/>
    <property type="molecule type" value="Genomic_DNA"/>
</dbReference>
<dbReference type="AlphaFoldDB" id="A0A3N4U201"/>
<comment type="caution">
    <text evidence="1">The sequence shown here is derived from an EMBL/GenBank/DDBJ whole genome shotgun (WGS) entry which is preliminary data.</text>
</comment>
<dbReference type="OrthoDB" id="9794206at2"/>
<dbReference type="Pfam" id="PF05159">
    <property type="entry name" value="Capsule_synth"/>
    <property type="match status" value="1"/>
</dbReference>
<proteinExistence type="predicted"/>
<dbReference type="GO" id="GO:0015774">
    <property type="term" value="P:polysaccharide transport"/>
    <property type="evidence" value="ECO:0007669"/>
    <property type="project" value="InterPro"/>
</dbReference>
<protein>
    <submittedName>
        <fullName evidence="1">Capsular polysaccharide export protein</fullName>
    </submittedName>
</protein>